<organism evidence="2 3">
    <name type="scientific">Psophocarpus tetragonolobus</name>
    <name type="common">Winged bean</name>
    <name type="synonym">Dolichos tetragonolobus</name>
    <dbReference type="NCBI Taxonomy" id="3891"/>
    <lineage>
        <taxon>Eukaryota</taxon>
        <taxon>Viridiplantae</taxon>
        <taxon>Streptophyta</taxon>
        <taxon>Embryophyta</taxon>
        <taxon>Tracheophyta</taxon>
        <taxon>Spermatophyta</taxon>
        <taxon>Magnoliopsida</taxon>
        <taxon>eudicotyledons</taxon>
        <taxon>Gunneridae</taxon>
        <taxon>Pentapetalae</taxon>
        <taxon>rosids</taxon>
        <taxon>fabids</taxon>
        <taxon>Fabales</taxon>
        <taxon>Fabaceae</taxon>
        <taxon>Papilionoideae</taxon>
        <taxon>50 kb inversion clade</taxon>
        <taxon>NPAAA clade</taxon>
        <taxon>indigoferoid/millettioid clade</taxon>
        <taxon>Phaseoleae</taxon>
        <taxon>Psophocarpus</taxon>
    </lineage>
</organism>
<sequence length="74" mass="8933">MIHVQEVIRIILSIFLFHPIIYCCYLFKKGNVNQVPSMWHETYETKNQQVVEPYMWHQILRTVAKHLYSALLDI</sequence>
<proteinExistence type="predicted"/>
<keyword evidence="3" id="KW-1185">Reference proteome</keyword>
<keyword evidence="1" id="KW-0472">Membrane</keyword>
<protein>
    <submittedName>
        <fullName evidence="2">Uncharacterized protein</fullName>
    </submittedName>
</protein>
<comment type="caution">
    <text evidence="2">The sequence shown here is derived from an EMBL/GenBank/DDBJ whole genome shotgun (WGS) entry which is preliminary data.</text>
</comment>
<feature type="transmembrane region" description="Helical" evidence="1">
    <location>
        <begin position="6"/>
        <end position="27"/>
    </location>
</feature>
<keyword evidence="1" id="KW-0812">Transmembrane</keyword>
<dbReference type="AlphaFoldDB" id="A0AAN9SM67"/>
<evidence type="ECO:0000256" key="1">
    <source>
        <dbReference type="SAM" id="Phobius"/>
    </source>
</evidence>
<keyword evidence="1" id="KW-1133">Transmembrane helix</keyword>
<dbReference type="EMBL" id="JAYMYS010000003">
    <property type="protein sequence ID" value="KAK7400113.1"/>
    <property type="molecule type" value="Genomic_DNA"/>
</dbReference>
<name>A0AAN9SM67_PSOTE</name>
<reference evidence="2 3" key="1">
    <citation type="submission" date="2024-01" db="EMBL/GenBank/DDBJ databases">
        <title>The genomes of 5 underutilized Papilionoideae crops provide insights into root nodulation and disease resistanc.</title>
        <authorList>
            <person name="Jiang F."/>
        </authorList>
    </citation>
    <scope>NUCLEOTIDE SEQUENCE [LARGE SCALE GENOMIC DNA]</scope>
    <source>
        <strain evidence="2">DUOXIRENSHENG_FW03</strain>
        <tissue evidence="2">Leaves</tissue>
    </source>
</reference>
<evidence type="ECO:0000313" key="2">
    <source>
        <dbReference type="EMBL" id="KAK7400113.1"/>
    </source>
</evidence>
<accession>A0AAN9SM67</accession>
<dbReference type="Proteomes" id="UP001386955">
    <property type="component" value="Unassembled WGS sequence"/>
</dbReference>
<gene>
    <name evidence="2" type="ORF">VNO78_11313</name>
</gene>
<evidence type="ECO:0000313" key="3">
    <source>
        <dbReference type="Proteomes" id="UP001386955"/>
    </source>
</evidence>